<accession>A0A7S3D153</accession>
<sequence length="129" mass="15041">MPAMKRKTEGIEWEMGKGESGEMGRREGHNPSEITYIFRRNIKTIHRKRYARDHDPWRLFPSRLSLLPDSGKLPLSPYHVRVLPSRLPLHTMTTANTQTNITKKEQRNRREGGQGTKTKKEGKKIGKYM</sequence>
<organism evidence="2">
    <name type="scientific">Palpitomonas bilix</name>
    <dbReference type="NCBI Taxonomy" id="652834"/>
    <lineage>
        <taxon>Eukaryota</taxon>
        <taxon>Eukaryota incertae sedis</taxon>
    </lineage>
</organism>
<gene>
    <name evidence="2" type="ORF">PBIL07802_LOCUS5523</name>
</gene>
<name>A0A7S3D153_9EUKA</name>
<dbReference type="AlphaFoldDB" id="A0A7S3D153"/>
<feature type="compositionally biased region" description="Basic and acidic residues" evidence="1">
    <location>
        <begin position="1"/>
        <end position="30"/>
    </location>
</feature>
<evidence type="ECO:0000313" key="2">
    <source>
        <dbReference type="EMBL" id="CAE0243357.1"/>
    </source>
</evidence>
<reference evidence="2" key="1">
    <citation type="submission" date="2021-01" db="EMBL/GenBank/DDBJ databases">
        <authorList>
            <person name="Corre E."/>
            <person name="Pelletier E."/>
            <person name="Niang G."/>
            <person name="Scheremetjew M."/>
            <person name="Finn R."/>
            <person name="Kale V."/>
            <person name="Holt S."/>
            <person name="Cochrane G."/>
            <person name="Meng A."/>
            <person name="Brown T."/>
            <person name="Cohen L."/>
        </authorList>
    </citation>
    <scope>NUCLEOTIDE SEQUENCE</scope>
    <source>
        <strain evidence="2">NIES-2562</strain>
    </source>
</reference>
<feature type="compositionally biased region" description="Low complexity" evidence="1">
    <location>
        <begin position="91"/>
        <end position="101"/>
    </location>
</feature>
<feature type="region of interest" description="Disordered" evidence="1">
    <location>
        <begin position="89"/>
        <end position="129"/>
    </location>
</feature>
<feature type="compositionally biased region" description="Basic and acidic residues" evidence="1">
    <location>
        <begin position="102"/>
        <end position="112"/>
    </location>
</feature>
<protein>
    <submittedName>
        <fullName evidence="2">Uncharacterized protein</fullName>
    </submittedName>
</protein>
<evidence type="ECO:0000256" key="1">
    <source>
        <dbReference type="SAM" id="MobiDB-lite"/>
    </source>
</evidence>
<feature type="compositionally biased region" description="Basic residues" evidence="1">
    <location>
        <begin position="120"/>
        <end position="129"/>
    </location>
</feature>
<dbReference type="EMBL" id="HBIB01008876">
    <property type="protein sequence ID" value="CAE0243357.1"/>
    <property type="molecule type" value="Transcribed_RNA"/>
</dbReference>
<proteinExistence type="predicted"/>
<feature type="region of interest" description="Disordered" evidence="1">
    <location>
        <begin position="1"/>
        <end position="32"/>
    </location>
</feature>